<gene>
    <name evidence="1" type="ORF">KOR42_15250</name>
</gene>
<name>A0A5C5X5F2_9PLAN</name>
<proteinExistence type="predicted"/>
<comment type="caution">
    <text evidence="1">The sequence shown here is derived from an EMBL/GenBank/DDBJ whole genome shotgun (WGS) entry which is preliminary data.</text>
</comment>
<dbReference type="AlphaFoldDB" id="A0A5C5X5F2"/>
<dbReference type="Proteomes" id="UP000317243">
    <property type="component" value="Unassembled WGS sequence"/>
</dbReference>
<sequence length="92" mass="10227">MLVLSCDVGQSLLIEDVQLLLIYADPRSIIFSMQKLAGGRETKVSLQRHQIVNVCYNVSFQLMSVSGQSANLVLEHPEEVTVQKNELDPPSN</sequence>
<accession>A0A5C5X5F2</accession>
<evidence type="ECO:0000313" key="2">
    <source>
        <dbReference type="Proteomes" id="UP000317243"/>
    </source>
</evidence>
<keyword evidence="2" id="KW-1185">Reference proteome</keyword>
<dbReference type="EMBL" id="SIHI01000001">
    <property type="protein sequence ID" value="TWT58154.1"/>
    <property type="molecule type" value="Genomic_DNA"/>
</dbReference>
<organism evidence="1 2">
    <name type="scientific">Thalassoglobus neptunius</name>
    <dbReference type="NCBI Taxonomy" id="1938619"/>
    <lineage>
        <taxon>Bacteria</taxon>
        <taxon>Pseudomonadati</taxon>
        <taxon>Planctomycetota</taxon>
        <taxon>Planctomycetia</taxon>
        <taxon>Planctomycetales</taxon>
        <taxon>Planctomycetaceae</taxon>
        <taxon>Thalassoglobus</taxon>
    </lineage>
</organism>
<protein>
    <submittedName>
        <fullName evidence="1">Uncharacterized protein</fullName>
    </submittedName>
</protein>
<dbReference type="OrthoDB" id="9855058at2"/>
<dbReference type="RefSeq" id="WP_146508344.1">
    <property type="nucleotide sequence ID" value="NZ_SIHI01000001.1"/>
</dbReference>
<evidence type="ECO:0000313" key="1">
    <source>
        <dbReference type="EMBL" id="TWT58154.1"/>
    </source>
</evidence>
<reference evidence="1 2" key="1">
    <citation type="submission" date="2019-02" db="EMBL/GenBank/DDBJ databases">
        <title>Deep-cultivation of Planctomycetes and their phenomic and genomic characterization uncovers novel biology.</title>
        <authorList>
            <person name="Wiegand S."/>
            <person name="Jogler M."/>
            <person name="Boedeker C."/>
            <person name="Pinto D."/>
            <person name="Vollmers J."/>
            <person name="Rivas-Marin E."/>
            <person name="Kohn T."/>
            <person name="Peeters S.H."/>
            <person name="Heuer A."/>
            <person name="Rast P."/>
            <person name="Oberbeckmann S."/>
            <person name="Bunk B."/>
            <person name="Jeske O."/>
            <person name="Meyerdierks A."/>
            <person name="Storesund J.E."/>
            <person name="Kallscheuer N."/>
            <person name="Luecker S."/>
            <person name="Lage O.M."/>
            <person name="Pohl T."/>
            <person name="Merkel B.J."/>
            <person name="Hornburger P."/>
            <person name="Mueller R.-W."/>
            <person name="Bruemmer F."/>
            <person name="Labrenz M."/>
            <person name="Spormann A.M."/>
            <person name="Op Den Camp H."/>
            <person name="Overmann J."/>
            <person name="Amann R."/>
            <person name="Jetten M.S.M."/>
            <person name="Mascher T."/>
            <person name="Medema M.H."/>
            <person name="Devos D.P."/>
            <person name="Kaster A.-K."/>
            <person name="Ovreas L."/>
            <person name="Rohde M."/>
            <person name="Galperin M.Y."/>
            <person name="Jogler C."/>
        </authorList>
    </citation>
    <scope>NUCLEOTIDE SEQUENCE [LARGE SCALE GENOMIC DNA]</scope>
    <source>
        <strain evidence="1 2">KOR42</strain>
    </source>
</reference>